<evidence type="ECO:0000256" key="2">
    <source>
        <dbReference type="SAM" id="SignalP"/>
    </source>
</evidence>
<evidence type="ECO:0000313" key="4">
    <source>
        <dbReference type="Proteomes" id="UP001151002"/>
    </source>
</evidence>
<protein>
    <submittedName>
        <fullName evidence="3">Uncharacterized protein</fullName>
    </submittedName>
</protein>
<accession>A0ABT4B0J4</accession>
<feature type="chain" id="PRO_5046429686" evidence="2">
    <location>
        <begin position="24"/>
        <end position="318"/>
    </location>
</feature>
<proteinExistence type="predicted"/>
<keyword evidence="2" id="KW-0732">Signal</keyword>
<dbReference type="EMBL" id="JAPNTZ010000005">
    <property type="protein sequence ID" value="MCY1139435.1"/>
    <property type="molecule type" value="Genomic_DNA"/>
</dbReference>
<feature type="compositionally biased region" description="Acidic residues" evidence="1">
    <location>
        <begin position="239"/>
        <end position="248"/>
    </location>
</feature>
<name>A0ABT4B0J4_9ACTN</name>
<keyword evidence="4" id="KW-1185">Reference proteome</keyword>
<feature type="signal peptide" evidence="2">
    <location>
        <begin position="1"/>
        <end position="23"/>
    </location>
</feature>
<reference evidence="3" key="1">
    <citation type="submission" date="2022-11" db="EMBL/GenBank/DDBJ databases">
        <authorList>
            <person name="Somphong A."/>
            <person name="Phongsopitanun W."/>
        </authorList>
    </citation>
    <scope>NUCLEOTIDE SEQUENCE</scope>
    <source>
        <strain evidence="3">Pm04-4</strain>
    </source>
</reference>
<sequence length="318" mass="34358">MRIWPAVVAVPALLAAAAFVPPAPEPEADPCEAGYSIESGRRILVFCATAVLRYENENARYPVPDAPPLLPYLPSVYATQPSDLRVGGEPACGAGPVGTTEPVTLSAAYTVVLGPPPTRAVFEYSPDYRGLYGKILDPVGRAVLTLKPGELAPGDSVRWRVSLTGDDDRLPIWSPWCTFTVAADAPDLRGLEPDVIAALTELGLRPEREYTVTLPRDQWRTALEPFGIYPTDNAAINEADPDNQDDPTSDLRTQLPGPATLTGAQWSDLITSLAQWSAYDWESYDDSSPPIDPAVYWAVVDEISTQLGGPPHPRLGLR</sequence>
<dbReference type="Proteomes" id="UP001151002">
    <property type="component" value="Unassembled WGS sequence"/>
</dbReference>
<comment type="caution">
    <text evidence="3">The sequence shown here is derived from an EMBL/GenBank/DDBJ whole genome shotgun (WGS) entry which is preliminary data.</text>
</comment>
<feature type="region of interest" description="Disordered" evidence="1">
    <location>
        <begin position="233"/>
        <end position="254"/>
    </location>
</feature>
<organism evidence="3 4">
    <name type="scientific">Paractinoplanes pyxinae</name>
    <dbReference type="NCBI Taxonomy" id="2997416"/>
    <lineage>
        <taxon>Bacteria</taxon>
        <taxon>Bacillati</taxon>
        <taxon>Actinomycetota</taxon>
        <taxon>Actinomycetes</taxon>
        <taxon>Micromonosporales</taxon>
        <taxon>Micromonosporaceae</taxon>
        <taxon>Paractinoplanes</taxon>
    </lineage>
</organism>
<evidence type="ECO:0000313" key="3">
    <source>
        <dbReference type="EMBL" id="MCY1139435.1"/>
    </source>
</evidence>
<dbReference type="RefSeq" id="WP_267563554.1">
    <property type="nucleotide sequence ID" value="NZ_JAPNTZ010000005.1"/>
</dbReference>
<evidence type="ECO:0000256" key="1">
    <source>
        <dbReference type="SAM" id="MobiDB-lite"/>
    </source>
</evidence>
<gene>
    <name evidence="3" type="ORF">OWR29_15660</name>
</gene>